<dbReference type="GeneTree" id="ENSGT00390000007227"/>
<reference evidence="11" key="1">
    <citation type="submission" date="2025-08" db="UniProtKB">
        <authorList>
            <consortium name="Ensembl"/>
        </authorList>
    </citation>
    <scope>IDENTIFICATION</scope>
</reference>
<evidence type="ECO:0000256" key="1">
    <source>
        <dbReference type="ARBA" id="ARBA00000013"/>
    </source>
</evidence>
<evidence type="ECO:0000313" key="11">
    <source>
        <dbReference type="Ensembl" id="ENSEBUP00000004931.1"/>
    </source>
</evidence>
<keyword evidence="4 9" id="KW-0547">Nucleotide-binding</keyword>
<feature type="binding site" evidence="9">
    <location>
        <position position="223"/>
    </location>
    <ligand>
        <name>K(+)</name>
        <dbReference type="ChEBI" id="CHEBI:29103"/>
    </ligand>
</feature>
<dbReference type="Ensembl" id="ENSEBUT00000005369.1">
    <property type="protein sequence ID" value="ENSEBUP00000004931.1"/>
    <property type="gene ID" value="ENSEBUG00000003390.1"/>
</dbReference>
<comment type="catalytic activity">
    <reaction evidence="1 9">
        <text>(6R)-NADHX = (6S)-NADHX</text>
        <dbReference type="Rhea" id="RHEA:32215"/>
        <dbReference type="ChEBI" id="CHEBI:64074"/>
        <dbReference type="ChEBI" id="CHEBI:64075"/>
        <dbReference type="EC" id="5.1.99.6"/>
    </reaction>
</comment>
<evidence type="ECO:0000259" key="10">
    <source>
        <dbReference type="PROSITE" id="PS51385"/>
    </source>
</evidence>
<feature type="binding site" evidence="9">
    <location>
        <begin position="122"/>
        <end position="126"/>
    </location>
    <ligand>
        <name>(6S)-NADPHX</name>
        <dbReference type="ChEBI" id="CHEBI:64076"/>
    </ligand>
</feature>
<dbReference type="AlphaFoldDB" id="A0A8C4ND43"/>
<comment type="function">
    <text evidence="9">Catalyzes the epimerization of the S- and R-forms of NAD(P)HX, a damaged form of NAD(P)H that is a result of enzymatic or heat-dependent hydration. This is a prerequisite for the S-specific NAD(P)H-hydrate dehydratase to allow the repair of both epimers of NAD(P)HX.</text>
</comment>
<dbReference type="NCBIfam" id="TIGR00197">
    <property type="entry name" value="yjeF_nterm"/>
    <property type="match status" value="1"/>
</dbReference>
<keyword evidence="9" id="KW-0964">Secreted</keyword>
<organism evidence="11 12">
    <name type="scientific">Eptatretus burgeri</name>
    <name type="common">Inshore hagfish</name>
    <dbReference type="NCBI Taxonomy" id="7764"/>
    <lineage>
        <taxon>Eukaryota</taxon>
        <taxon>Metazoa</taxon>
        <taxon>Chordata</taxon>
        <taxon>Craniata</taxon>
        <taxon>Vertebrata</taxon>
        <taxon>Cyclostomata</taxon>
        <taxon>Myxini</taxon>
        <taxon>Myxiniformes</taxon>
        <taxon>Myxinidae</taxon>
        <taxon>Eptatretinae</taxon>
        <taxon>Eptatretus</taxon>
    </lineage>
</organism>
<evidence type="ECO:0000256" key="3">
    <source>
        <dbReference type="ARBA" id="ARBA00022723"/>
    </source>
</evidence>
<dbReference type="GO" id="GO:0005576">
    <property type="term" value="C:extracellular region"/>
    <property type="evidence" value="ECO:0007669"/>
    <property type="project" value="UniProtKB-SubCell"/>
</dbReference>
<comment type="caution">
    <text evidence="9">Lacks conserved residue(s) required for the propagation of feature annotation.</text>
</comment>
<feature type="binding site" evidence="9">
    <location>
        <position position="187"/>
    </location>
    <ligand>
        <name>K(+)</name>
        <dbReference type="ChEBI" id="CHEBI:29103"/>
    </ligand>
</feature>
<dbReference type="GO" id="GO:0000166">
    <property type="term" value="F:nucleotide binding"/>
    <property type="evidence" value="ECO:0007669"/>
    <property type="project" value="UniProtKB-KW"/>
</dbReference>
<evidence type="ECO:0000256" key="7">
    <source>
        <dbReference type="ARBA" id="ARBA00023027"/>
    </source>
</evidence>
<comment type="catalytic activity">
    <reaction evidence="2 9">
        <text>(6R)-NADPHX = (6S)-NADPHX</text>
        <dbReference type="Rhea" id="RHEA:32227"/>
        <dbReference type="ChEBI" id="CHEBI:64076"/>
        <dbReference type="ChEBI" id="CHEBI:64077"/>
        <dbReference type="EC" id="5.1.99.6"/>
    </reaction>
</comment>
<protein>
    <recommendedName>
        <fullName evidence="9">NAD(P)H-hydrate epimerase</fullName>
        <ecNumber evidence="9">5.1.99.6</ecNumber>
    </recommendedName>
    <alternativeName>
        <fullName evidence="9">Apolipoprotein A-I-binding protein</fullName>
        <shortName evidence="9">AI-BP</shortName>
    </alternativeName>
    <alternativeName>
        <fullName evidence="9">NAD(P)HX epimerase</fullName>
    </alternativeName>
</protein>
<dbReference type="InterPro" id="IPR004443">
    <property type="entry name" value="YjeF_N_dom"/>
</dbReference>
<dbReference type="PANTHER" id="PTHR13232">
    <property type="entry name" value="NAD(P)H-HYDRATE EPIMERASE"/>
    <property type="match status" value="1"/>
</dbReference>
<name>A0A8C4ND43_EPTBU</name>
<keyword evidence="8 9" id="KW-0413">Isomerase</keyword>
<dbReference type="PANTHER" id="PTHR13232:SF10">
    <property type="entry name" value="NAD(P)H-HYDRATE EPIMERASE"/>
    <property type="match status" value="1"/>
</dbReference>
<evidence type="ECO:0000256" key="6">
    <source>
        <dbReference type="ARBA" id="ARBA00022958"/>
    </source>
</evidence>
<dbReference type="PROSITE" id="PS51385">
    <property type="entry name" value="YJEF_N"/>
    <property type="match status" value="1"/>
</dbReference>
<sequence length="319" mass="34992">MYHCRGGLGFQNSHNISHMYKYTCGLCSRDYIMVALGIAWDYSASWFGCICLAQVSSLPDPTSSQEEAQSIDQELFSTAGFSVDQLMELAGLSCATAVARAFPLDTDTTKGRTVLVVCGPGNNGGDGLVCARHLKLFGYEPTVFYPKRPKKPLFQGLVTQCHTMEISFLDVLPQAEALSRTFSLVVDAIFGFGFSGEVREPFQSILSTICAATIPVASIDVPSGWDVEIGGSSHDLNPDVLISLTAPKRCTRNFHGRLHFLGGRFVPPTLAQKPRPPLSEHHKHRALARPRLSLQLPRNRRRVSCCARSEGSKLPLMYI</sequence>
<dbReference type="Pfam" id="PF03853">
    <property type="entry name" value="YjeF_N"/>
    <property type="match status" value="1"/>
</dbReference>
<dbReference type="HAMAP" id="MF_01966">
    <property type="entry name" value="NADHX_epimerase"/>
    <property type="match status" value="1"/>
</dbReference>
<keyword evidence="9" id="KW-0496">Mitochondrion</keyword>
<feature type="binding site" evidence="9">
    <location>
        <position position="123"/>
    </location>
    <ligand>
        <name>K(+)</name>
        <dbReference type="ChEBI" id="CHEBI:29103"/>
    </ligand>
</feature>
<dbReference type="SUPFAM" id="SSF64153">
    <property type="entry name" value="YjeF N-terminal domain-like"/>
    <property type="match status" value="1"/>
</dbReference>
<dbReference type="Proteomes" id="UP000694388">
    <property type="component" value="Unplaced"/>
</dbReference>
<keyword evidence="5" id="KW-0521">NADP</keyword>
<comment type="subcellular location">
    <subcellularLocation>
        <location evidence="9">Mitochondrion</location>
    </subcellularLocation>
    <subcellularLocation>
        <location evidence="9">Secreted</location>
    </subcellularLocation>
</comment>
<dbReference type="GO" id="GO:0046872">
    <property type="term" value="F:metal ion binding"/>
    <property type="evidence" value="ECO:0007669"/>
    <property type="project" value="UniProtKB-KW"/>
</dbReference>
<evidence type="ECO:0000256" key="9">
    <source>
        <dbReference type="HAMAP-Rule" id="MF_03159"/>
    </source>
</evidence>
<comment type="cofactor">
    <cofactor evidence="9">
        <name>K(+)</name>
        <dbReference type="ChEBI" id="CHEBI:29103"/>
    </cofactor>
    <text evidence="9">Binds 1 potassium ion per subunit.</text>
</comment>
<feature type="binding site" evidence="9">
    <location>
        <begin position="191"/>
        <end position="197"/>
    </location>
    <ligand>
        <name>(6S)-NADPHX</name>
        <dbReference type="ChEBI" id="CHEBI:64076"/>
    </ligand>
</feature>
<evidence type="ECO:0000256" key="2">
    <source>
        <dbReference type="ARBA" id="ARBA00000909"/>
    </source>
</evidence>
<keyword evidence="3 9" id="KW-0479">Metal-binding</keyword>
<dbReference type="Gene3D" id="3.40.50.10260">
    <property type="entry name" value="YjeF N-terminal domain"/>
    <property type="match status" value="1"/>
</dbReference>
<dbReference type="GO" id="GO:0005739">
    <property type="term" value="C:mitochondrion"/>
    <property type="evidence" value="ECO:0007669"/>
    <property type="project" value="UniProtKB-SubCell"/>
</dbReference>
<evidence type="ECO:0000256" key="4">
    <source>
        <dbReference type="ARBA" id="ARBA00022741"/>
    </source>
</evidence>
<dbReference type="GO" id="GO:0052856">
    <property type="term" value="F:NAD(P)HX epimerase activity"/>
    <property type="evidence" value="ECO:0007669"/>
    <property type="project" value="UniProtKB-UniRule"/>
</dbReference>
<feature type="binding site" evidence="9">
    <location>
        <position position="220"/>
    </location>
    <ligand>
        <name>(6S)-NADPHX</name>
        <dbReference type="ChEBI" id="CHEBI:64076"/>
    </ligand>
</feature>
<keyword evidence="12" id="KW-1185">Reference proteome</keyword>
<keyword evidence="6 9" id="KW-0630">Potassium</keyword>
<evidence type="ECO:0000256" key="5">
    <source>
        <dbReference type="ARBA" id="ARBA00022857"/>
    </source>
</evidence>
<keyword evidence="7 9" id="KW-0520">NAD</keyword>
<gene>
    <name evidence="9" type="primary">APOA1BP</name>
    <name evidence="9" type="synonym">AIBP</name>
</gene>
<comment type="similarity">
    <text evidence="9">Belongs to the NnrE/AIBP family.</text>
</comment>
<dbReference type="EC" id="5.1.99.6" evidence="9"/>
<feature type="domain" description="YjeF N-terminal" evidence="10">
    <location>
        <begin position="68"/>
        <end position="278"/>
    </location>
</feature>
<accession>A0A8C4ND43</accession>
<dbReference type="InterPro" id="IPR032976">
    <property type="entry name" value="YJEFN_prot_NAXE-like"/>
</dbReference>
<evidence type="ECO:0000256" key="8">
    <source>
        <dbReference type="ARBA" id="ARBA00023235"/>
    </source>
</evidence>
<reference evidence="11" key="2">
    <citation type="submission" date="2025-09" db="UniProtKB">
        <authorList>
            <consortium name="Ensembl"/>
        </authorList>
    </citation>
    <scope>IDENTIFICATION</scope>
</reference>
<proteinExistence type="inferred from homology"/>
<dbReference type="InterPro" id="IPR036652">
    <property type="entry name" value="YjeF_N_dom_sf"/>
</dbReference>
<evidence type="ECO:0000313" key="12">
    <source>
        <dbReference type="Proteomes" id="UP000694388"/>
    </source>
</evidence>